<keyword evidence="1" id="KW-0732">Signal</keyword>
<dbReference type="OrthoDB" id="2929351at2759"/>
<keyword evidence="3" id="KW-1185">Reference proteome</keyword>
<evidence type="ECO:0000313" key="3">
    <source>
        <dbReference type="Proteomes" id="UP000008493"/>
    </source>
</evidence>
<dbReference type="Proteomes" id="UP000008493">
    <property type="component" value="Unassembled WGS sequence"/>
</dbReference>
<evidence type="ECO:0000256" key="1">
    <source>
        <dbReference type="SAM" id="SignalP"/>
    </source>
</evidence>
<evidence type="ECO:0000313" key="2">
    <source>
        <dbReference type="EMBL" id="EKM77060.1"/>
    </source>
</evidence>
<accession>K5XQI5</accession>
<feature type="chain" id="PRO_5003891553" evidence="1">
    <location>
        <begin position="20"/>
        <end position="206"/>
    </location>
</feature>
<dbReference type="GeneID" id="18827295"/>
<proteinExistence type="predicted"/>
<dbReference type="HOGENOM" id="CLU_1331601_0_0_1"/>
<sequence length="206" mass="22546">MKVPHSILLLSLFTLRALSATITLYQIAEPTPTTATDLDPSMRLEGLSYTISPAGVGEDGRTTYIEVDRVSTEIVATLPTTTVTFSTPPPRTITITFEEDASGLLWQYSTRATLTSESTIVDRWDRQSCNFRGTTAGTCVEIAHFPSLEGNFTFTNSGTLIPIYTLTETSSIPVQTENSRALALSDVWDTYQLLGLVSSLSFMLVF</sequence>
<dbReference type="OMA" id="STIVDRW"/>
<dbReference type="EMBL" id="JH971398">
    <property type="protein sequence ID" value="EKM77060.1"/>
    <property type="molecule type" value="Genomic_DNA"/>
</dbReference>
<dbReference type="KEGG" id="abp:AGABI1DRAFT130789"/>
<organism evidence="2 3">
    <name type="scientific">Agaricus bisporus var. burnettii (strain JB137-S8 / ATCC MYA-4627 / FGSC 10392)</name>
    <name type="common">White button mushroom</name>
    <dbReference type="NCBI Taxonomy" id="597362"/>
    <lineage>
        <taxon>Eukaryota</taxon>
        <taxon>Fungi</taxon>
        <taxon>Dikarya</taxon>
        <taxon>Basidiomycota</taxon>
        <taxon>Agaricomycotina</taxon>
        <taxon>Agaricomycetes</taxon>
        <taxon>Agaricomycetidae</taxon>
        <taxon>Agaricales</taxon>
        <taxon>Agaricineae</taxon>
        <taxon>Agaricaceae</taxon>
        <taxon>Agaricus</taxon>
    </lineage>
</organism>
<gene>
    <name evidence="2" type="ORF">AGABI1DRAFT_130789</name>
</gene>
<dbReference type="InParanoid" id="K5XQI5"/>
<protein>
    <submittedName>
        <fullName evidence="2">Uncharacterized protein</fullName>
    </submittedName>
</protein>
<feature type="signal peptide" evidence="1">
    <location>
        <begin position="1"/>
        <end position="19"/>
    </location>
</feature>
<dbReference type="RefSeq" id="XP_007332354.1">
    <property type="nucleotide sequence ID" value="XM_007332292.1"/>
</dbReference>
<name>K5XQI5_AGABU</name>
<dbReference type="AlphaFoldDB" id="K5XQI5"/>
<reference evidence="3" key="1">
    <citation type="journal article" date="2012" name="Proc. Natl. Acad. Sci. U.S.A.">
        <title>Genome sequence of the button mushroom Agaricus bisporus reveals mechanisms governing adaptation to a humic-rich ecological niche.</title>
        <authorList>
            <person name="Morin E."/>
            <person name="Kohler A."/>
            <person name="Baker A.R."/>
            <person name="Foulongne-Oriol M."/>
            <person name="Lombard V."/>
            <person name="Nagy L.G."/>
            <person name="Ohm R.A."/>
            <person name="Patyshakuliyeva A."/>
            <person name="Brun A."/>
            <person name="Aerts A.L."/>
            <person name="Bailey A.M."/>
            <person name="Billette C."/>
            <person name="Coutinho P.M."/>
            <person name="Deakin G."/>
            <person name="Doddapaneni H."/>
            <person name="Floudas D."/>
            <person name="Grimwood J."/>
            <person name="Hilden K."/>
            <person name="Kuees U."/>
            <person name="LaButti K.M."/>
            <person name="Lapidus A."/>
            <person name="Lindquist E.A."/>
            <person name="Lucas S.M."/>
            <person name="Murat C."/>
            <person name="Riley R.W."/>
            <person name="Salamov A.A."/>
            <person name="Schmutz J."/>
            <person name="Subramanian V."/>
            <person name="Woesten H.A.B."/>
            <person name="Xu J."/>
            <person name="Eastwood D.C."/>
            <person name="Foster G.D."/>
            <person name="Sonnenberg A.S."/>
            <person name="Cullen D."/>
            <person name="de Vries R.P."/>
            <person name="Lundell T."/>
            <person name="Hibbett D.S."/>
            <person name="Henrissat B."/>
            <person name="Burton K.S."/>
            <person name="Kerrigan R.W."/>
            <person name="Challen M.P."/>
            <person name="Grigoriev I.V."/>
            <person name="Martin F."/>
        </authorList>
    </citation>
    <scope>NUCLEOTIDE SEQUENCE [LARGE SCALE GENOMIC DNA]</scope>
    <source>
        <strain evidence="3">JB137-S8 / ATCC MYA-4627 / FGSC 10392</strain>
    </source>
</reference>